<evidence type="ECO:0008006" key="3">
    <source>
        <dbReference type="Google" id="ProtNLM"/>
    </source>
</evidence>
<accession>A0A376CJZ9</accession>
<protein>
    <recommendedName>
        <fullName evidence="3">AbiEi antitoxin C-terminal domain-containing protein</fullName>
    </recommendedName>
</protein>
<dbReference type="OrthoDB" id="4419644at2"/>
<proteinExistence type="predicted"/>
<dbReference type="Proteomes" id="UP000254467">
    <property type="component" value="Unassembled WGS sequence"/>
</dbReference>
<evidence type="ECO:0000313" key="1">
    <source>
        <dbReference type="EMBL" id="STC68517.1"/>
    </source>
</evidence>
<gene>
    <name evidence="1" type="ORF">NCTC11862_00274</name>
</gene>
<reference evidence="1 2" key="1">
    <citation type="submission" date="2018-06" db="EMBL/GenBank/DDBJ databases">
        <authorList>
            <consortium name="Pathogen Informatics"/>
            <person name="Doyle S."/>
        </authorList>
    </citation>
    <scope>NUCLEOTIDE SEQUENCE [LARGE SCALE GENOMIC DNA]</scope>
    <source>
        <strain evidence="1 2">NCTC11862</strain>
    </source>
</reference>
<dbReference type="EMBL" id="UFXQ01000001">
    <property type="protein sequence ID" value="STC68517.1"/>
    <property type="molecule type" value="Genomic_DNA"/>
</dbReference>
<dbReference type="STRING" id="35756.GCA_001044155_01552"/>
<dbReference type="RefSeq" id="WP_026254214.1">
    <property type="nucleotide sequence ID" value="NZ_LDYD01000006.1"/>
</dbReference>
<sequence length="261" mass="30088">MGKIYTREELCAHVGIGVRAFRTLLRSGEITKLDHGFYALGRLSANEFAVALLKIHPEWVLTGVSAYQFHNKARLTFPLQFRAPRTVKTRSNAKFRVRGHRHTVATQFGQTRVVPPIVAAWDAREQISAHDLADFLENAYAKKQGKHNLELHLSWMGHVPKDLRAYISTLSIGTDSKTERKFFHALKRRGLDFEQNVLIGPYMWDFRSKRFKRLLIEIGALKNSPRSFHHCRGEGAYQGLLEAQRCRPQWLCCSSIHREMH</sequence>
<dbReference type="AlphaFoldDB" id="A0A376CJZ9"/>
<name>A0A376CJZ9_9CORY</name>
<organism evidence="1 2">
    <name type="scientific">Corynebacterium pilosum</name>
    <dbReference type="NCBI Taxonomy" id="35756"/>
    <lineage>
        <taxon>Bacteria</taxon>
        <taxon>Bacillati</taxon>
        <taxon>Actinomycetota</taxon>
        <taxon>Actinomycetes</taxon>
        <taxon>Mycobacteriales</taxon>
        <taxon>Corynebacteriaceae</taxon>
        <taxon>Corynebacterium</taxon>
    </lineage>
</organism>
<keyword evidence="2" id="KW-1185">Reference proteome</keyword>
<evidence type="ECO:0000313" key="2">
    <source>
        <dbReference type="Proteomes" id="UP000254467"/>
    </source>
</evidence>